<sequence>MADSRKKGALISSHRRERPPARIFGYAVLTMGSNPSNDPAFDPMNTPLRFTADDREAIQEIFDGTTTVGCGNASFRHRSRGMDRRGHGKLMLCAGCEAVRYCSRECQKEDWPKHKAFCRPAHPQRKVMNKLSINFRKHPDLMLKARIAIAFHLLDDIDGSHNLRRIPHVGLCMYLHPISPVVTQAVEHPDIDVMFLSTLKPPGDLQCFFLPQSMVPPPDDPVFTSGELSFEVVDPPLVRRIMDLSDNRDAFNVYLHFVYRQFGIMCGLVPIYPVDVYRARVLRAIKQKFPDVWGSNPMMQAINAQIRGDQRNVMKLRAPLADIDIQWMRDVSRHIYPFD</sequence>
<dbReference type="EMBL" id="CACVBS010000113">
    <property type="protein sequence ID" value="CAA7271817.1"/>
    <property type="molecule type" value="Genomic_DNA"/>
</dbReference>
<protein>
    <recommendedName>
        <fullName evidence="5">MYND-type domain-containing protein</fullName>
    </recommendedName>
</protein>
<evidence type="ECO:0000313" key="7">
    <source>
        <dbReference type="Proteomes" id="UP000467700"/>
    </source>
</evidence>
<dbReference type="OrthoDB" id="432970at2759"/>
<keyword evidence="1" id="KW-0479">Metal-binding</keyword>
<keyword evidence="7" id="KW-1185">Reference proteome</keyword>
<dbReference type="SUPFAM" id="SSF144232">
    <property type="entry name" value="HIT/MYND zinc finger-like"/>
    <property type="match status" value="1"/>
</dbReference>
<evidence type="ECO:0000256" key="3">
    <source>
        <dbReference type="ARBA" id="ARBA00022833"/>
    </source>
</evidence>
<evidence type="ECO:0000256" key="4">
    <source>
        <dbReference type="PROSITE-ProRule" id="PRU00134"/>
    </source>
</evidence>
<dbReference type="Gene3D" id="6.10.140.2220">
    <property type="match status" value="1"/>
</dbReference>
<accession>A0A8S0X2L9</accession>
<comment type="caution">
    <text evidence="6">The sequence shown here is derived from an EMBL/GenBank/DDBJ whole genome shotgun (WGS) entry which is preliminary data.</text>
</comment>
<reference evidence="6 7" key="1">
    <citation type="submission" date="2020-01" db="EMBL/GenBank/DDBJ databases">
        <authorList>
            <person name="Gupta K D."/>
        </authorList>
    </citation>
    <scope>NUCLEOTIDE SEQUENCE [LARGE SCALE GENOMIC DNA]</scope>
</reference>
<keyword evidence="3" id="KW-0862">Zinc</keyword>
<evidence type="ECO:0000256" key="2">
    <source>
        <dbReference type="ARBA" id="ARBA00022771"/>
    </source>
</evidence>
<gene>
    <name evidence="6" type="ORF">AAE3_LOCUS14062</name>
</gene>
<dbReference type="AlphaFoldDB" id="A0A8S0X2L9"/>
<evidence type="ECO:0000256" key="1">
    <source>
        <dbReference type="ARBA" id="ARBA00022723"/>
    </source>
</evidence>
<organism evidence="6 7">
    <name type="scientific">Cyclocybe aegerita</name>
    <name type="common">Black poplar mushroom</name>
    <name type="synonym">Agrocybe aegerita</name>
    <dbReference type="NCBI Taxonomy" id="1973307"/>
    <lineage>
        <taxon>Eukaryota</taxon>
        <taxon>Fungi</taxon>
        <taxon>Dikarya</taxon>
        <taxon>Basidiomycota</taxon>
        <taxon>Agaricomycotina</taxon>
        <taxon>Agaricomycetes</taxon>
        <taxon>Agaricomycetidae</taxon>
        <taxon>Agaricales</taxon>
        <taxon>Agaricineae</taxon>
        <taxon>Bolbitiaceae</taxon>
        <taxon>Cyclocybe</taxon>
    </lineage>
</organism>
<evidence type="ECO:0000259" key="5">
    <source>
        <dbReference type="PROSITE" id="PS50865"/>
    </source>
</evidence>
<dbReference type="PROSITE" id="PS50865">
    <property type="entry name" value="ZF_MYND_2"/>
    <property type="match status" value="1"/>
</dbReference>
<keyword evidence="2 4" id="KW-0863">Zinc-finger</keyword>
<name>A0A8S0X2L9_CYCAE</name>
<dbReference type="Proteomes" id="UP000467700">
    <property type="component" value="Unassembled WGS sequence"/>
</dbReference>
<evidence type="ECO:0000313" key="6">
    <source>
        <dbReference type="EMBL" id="CAA7271817.1"/>
    </source>
</evidence>
<proteinExistence type="predicted"/>
<dbReference type="GO" id="GO:0008270">
    <property type="term" value="F:zinc ion binding"/>
    <property type="evidence" value="ECO:0007669"/>
    <property type="project" value="UniProtKB-KW"/>
</dbReference>
<feature type="domain" description="MYND-type" evidence="5">
    <location>
        <begin position="67"/>
        <end position="118"/>
    </location>
</feature>
<dbReference type="Pfam" id="PF01753">
    <property type="entry name" value="zf-MYND"/>
    <property type="match status" value="1"/>
</dbReference>
<dbReference type="InterPro" id="IPR002893">
    <property type="entry name" value="Znf_MYND"/>
</dbReference>